<feature type="transmembrane region" description="Helical" evidence="1">
    <location>
        <begin position="28"/>
        <end position="48"/>
    </location>
</feature>
<keyword evidence="1" id="KW-1133">Transmembrane helix</keyword>
<evidence type="ECO:0000256" key="1">
    <source>
        <dbReference type="SAM" id="Phobius"/>
    </source>
</evidence>
<proteinExistence type="predicted"/>
<dbReference type="AlphaFoldDB" id="A0A1F6PCG5"/>
<organism evidence="2 3">
    <name type="scientific">Candidatus Magasanikbacteria bacterium RIFOXYD2_FULL_41_14</name>
    <dbReference type="NCBI Taxonomy" id="1798709"/>
    <lineage>
        <taxon>Bacteria</taxon>
        <taxon>Candidatus Magasanikiibacteriota</taxon>
    </lineage>
</organism>
<keyword evidence="1" id="KW-0812">Transmembrane</keyword>
<sequence>MSVATGICILTWVFVIFKIDPSGGSFGLALFYISFFLSIVGIYSTLGFSIQHLLSKRDDVAFRYVKHAFRQGTMVALFITSALWLQQKYYLNWLTGISLIILFILIEGLIFTNRKLPNNNYVQ</sequence>
<dbReference type="EMBL" id="MFRE01000025">
    <property type="protein sequence ID" value="OGH93634.1"/>
    <property type="molecule type" value="Genomic_DNA"/>
</dbReference>
<protein>
    <submittedName>
        <fullName evidence="2">Uncharacterized protein</fullName>
    </submittedName>
</protein>
<keyword evidence="1" id="KW-0472">Membrane</keyword>
<dbReference type="Proteomes" id="UP000178254">
    <property type="component" value="Unassembled WGS sequence"/>
</dbReference>
<evidence type="ECO:0000313" key="2">
    <source>
        <dbReference type="EMBL" id="OGH93634.1"/>
    </source>
</evidence>
<accession>A0A1F6PCG5</accession>
<dbReference type="STRING" id="1798709.A2538_04240"/>
<gene>
    <name evidence="2" type="ORF">A2538_04240</name>
</gene>
<feature type="transmembrane region" description="Helical" evidence="1">
    <location>
        <begin position="91"/>
        <end position="111"/>
    </location>
</feature>
<reference evidence="2 3" key="1">
    <citation type="journal article" date="2016" name="Nat. Commun.">
        <title>Thousands of microbial genomes shed light on interconnected biogeochemical processes in an aquifer system.</title>
        <authorList>
            <person name="Anantharaman K."/>
            <person name="Brown C.T."/>
            <person name="Hug L.A."/>
            <person name="Sharon I."/>
            <person name="Castelle C.J."/>
            <person name="Probst A.J."/>
            <person name="Thomas B.C."/>
            <person name="Singh A."/>
            <person name="Wilkins M.J."/>
            <person name="Karaoz U."/>
            <person name="Brodie E.L."/>
            <person name="Williams K.H."/>
            <person name="Hubbard S.S."/>
            <person name="Banfield J.F."/>
        </authorList>
    </citation>
    <scope>NUCLEOTIDE SEQUENCE [LARGE SCALE GENOMIC DNA]</scope>
</reference>
<name>A0A1F6PCG5_9BACT</name>
<evidence type="ECO:0000313" key="3">
    <source>
        <dbReference type="Proteomes" id="UP000178254"/>
    </source>
</evidence>
<feature type="transmembrane region" description="Helical" evidence="1">
    <location>
        <begin position="68"/>
        <end position="85"/>
    </location>
</feature>
<comment type="caution">
    <text evidence="2">The sequence shown here is derived from an EMBL/GenBank/DDBJ whole genome shotgun (WGS) entry which is preliminary data.</text>
</comment>